<feature type="coiled-coil region" evidence="1">
    <location>
        <begin position="300"/>
        <end position="355"/>
    </location>
</feature>
<keyword evidence="4" id="KW-1185">Reference proteome</keyword>
<reference evidence="4" key="1">
    <citation type="submission" date="2017-03" db="EMBL/GenBank/DDBJ databases">
        <title>Phytopthora megakarya and P. palmivora, two closely related causual agents of cacao black pod achieved similar genome size and gene model numbers by different mechanisms.</title>
        <authorList>
            <person name="Ali S."/>
            <person name="Shao J."/>
            <person name="Larry D.J."/>
            <person name="Kronmiller B."/>
            <person name="Shen D."/>
            <person name="Strem M.D."/>
            <person name="Melnick R.L."/>
            <person name="Guiltinan M.J."/>
            <person name="Tyler B.M."/>
            <person name="Meinhardt L.W."/>
            <person name="Bailey B.A."/>
        </authorList>
    </citation>
    <scope>NUCLEOTIDE SEQUENCE [LARGE SCALE GENOMIC DNA]</scope>
    <source>
        <strain evidence="4">zdho120</strain>
    </source>
</reference>
<evidence type="ECO:0000256" key="2">
    <source>
        <dbReference type="SAM" id="MobiDB-lite"/>
    </source>
</evidence>
<accession>A0A225X3J2</accession>
<organism evidence="3 4">
    <name type="scientific">Phytophthora megakarya</name>
    <dbReference type="NCBI Taxonomy" id="4795"/>
    <lineage>
        <taxon>Eukaryota</taxon>
        <taxon>Sar</taxon>
        <taxon>Stramenopiles</taxon>
        <taxon>Oomycota</taxon>
        <taxon>Peronosporomycetes</taxon>
        <taxon>Peronosporales</taxon>
        <taxon>Peronosporaceae</taxon>
        <taxon>Phytophthora</taxon>
    </lineage>
</organism>
<dbReference type="AlphaFoldDB" id="A0A225X3J2"/>
<feature type="compositionally biased region" description="Basic and acidic residues" evidence="2">
    <location>
        <begin position="767"/>
        <end position="778"/>
    </location>
</feature>
<feature type="region of interest" description="Disordered" evidence="2">
    <location>
        <begin position="1"/>
        <end position="35"/>
    </location>
</feature>
<gene>
    <name evidence="3" type="ORF">PHMEG_000265</name>
</gene>
<feature type="region of interest" description="Disordered" evidence="2">
    <location>
        <begin position="237"/>
        <end position="281"/>
    </location>
</feature>
<dbReference type="EMBL" id="NBNE01000006">
    <property type="protein sequence ID" value="OWZ24655.1"/>
    <property type="molecule type" value="Genomic_DNA"/>
</dbReference>
<evidence type="ECO:0000313" key="3">
    <source>
        <dbReference type="EMBL" id="OWZ24655.1"/>
    </source>
</evidence>
<comment type="caution">
    <text evidence="3">The sequence shown here is derived from an EMBL/GenBank/DDBJ whole genome shotgun (WGS) entry which is preliminary data.</text>
</comment>
<name>A0A225X3J2_9STRA</name>
<dbReference type="Proteomes" id="UP000198211">
    <property type="component" value="Unassembled WGS sequence"/>
</dbReference>
<evidence type="ECO:0000256" key="1">
    <source>
        <dbReference type="SAM" id="Coils"/>
    </source>
</evidence>
<proteinExistence type="predicted"/>
<dbReference type="OrthoDB" id="78632at2759"/>
<keyword evidence="1" id="KW-0175">Coiled coil</keyword>
<evidence type="ECO:0000313" key="4">
    <source>
        <dbReference type="Proteomes" id="UP000198211"/>
    </source>
</evidence>
<feature type="coiled-coil region" evidence="1">
    <location>
        <begin position="573"/>
        <end position="607"/>
    </location>
</feature>
<protein>
    <submittedName>
        <fullName evidence="3">Mitotic spindle assembly checkpoint protein</fullName>
    </submittedName>
</protein>
<feature type="compositionally biased region" description="Basic and acidic residues" evidence="2">
    <location>
        <begin position="262"/>
        <end position="281"/>
    </location>
</feature>
<feature type="compositionally biased region" description="Polar residues" evidence="2">
    <location>
        <begin position="743"/>
        <end position="765"/>
    </location>
</feature>
<feature type="region of interest" description="Disordered" evidence="2">
    <location>
        <begin position="743"/>
        <end position="778"/>
    </location>
</feature>
<sequence length="819" mass="92582">MTTDTAVVPESTPAQSRADEGADFAQDSSQTADVNAPAAPTFAFASWKAELELMLQRESETLFESLHSLQSDFDERSQFVRGDFAWRKQVTAFHDRLQDVLTNQFSTLSTNISSHAAQVAESLALTLAKVEHDAQRTIHQQEQKGESALRRTRTALAKEVERITRLEKCLRSEEARQAAAILAERERQLITEHNARENHLKALLNDMRASNDSLETLNTQLLESLRTSRTELQQLKNTLMKSVSRPNRKETGFSRRSAGSESPHRAGADKSGKNNISRDLKGLPTTANDLLLVPALRQSLTAANEAVTTMKARVSELESAKESDKKKLREVQLTLAQAENEKAKATKLLGEARLALIDNESKLVEAANECASWQNKFDTLQVAAQGRERALADSQRLEHASRDQMVALTCRLQRVMTIEVRWQEFEHAVAKWKENLERHELGETSQLENQALEHIVESFLRLEARDESVPNVLLESMETQKEIEVRIRYEFEKRFGDQLNLRVSLERRRVLERLERLCATEAKGKQERSKRTRQSVSIHLESLESDFTRLKRLVKGAYDQLGICVGPWADTDLDGLHARLGAVKAQVQALENELEDAASRAESQRVSLVRAELAQQEKDLLLAELTSRFRQLRATQVAWDSQHQQHEQQGIQQRQLIKRKPLTVYGVSQPMVHKPKLHALTQLRTRPASVQQRQHIKRKPLTVYGVSQPMVHKPKLHALTQLRTRPASAAPCLQTVKNSSLYRLSQPSPSRLGSRLASNRSTNSLDLPRKQDDERVEKVEDHVRSVLKSALMQPEIENFEDTVGSDGVSSLFVIPVQSC</sequence>